<name>A0A4Q7J7U9_9PSEU</name>
<proteinExistence type="predicted"/>
<dbReference type="Pfam" id="PF21819">
    <property type="entry name" value="DUF6885"/>
    <property type="match status" value="1"/>
</dbReference>
<evidence type="ECO:0000313" key="2">
    <source>
        <dbReference type="Proteomes" id="UP000292003"/>
    </source>
</evidence>
<dbReference type="InterPro" id="IPR049252">
    <property type="entry name" value="DUF6885"/>
</dbReference>
<evidence type="ECO:0008006" key="3">
    <source>
        <dbReference type="Google" id="ProtNLM"/>
    </source>
</evidence>
<sequence length="266" mass="26923">MADVATWLPGAAGLIAAARAELPQKNGLCGPFTALAALRAAGFAVADQDEVALAAGSVDHEGGPPSWPEGERGRADFRVRLPASADPDASGTSAAGVALAVERLSGGALAAVPASGDWTPDAVQRLLTGLGRLDGVAVIANVATAEFGAHDTPERALWDYLDGGLPPLWSSRWRVGHFVLLTGLVTGSGGAVVSVMDTYPSLGDNGLHWQTVERVAAALNRDGMTPGGVLAVVADGDAAAARRAVTVAGLRQRLWDNGSPAPESAG</sequence>
<dbReference type="Proteomes" id="UP000292003">
    <property type="component" value="Unassembled WGS sequence"/>
</dbReference>
<accession>A0A4Q7J7U9</accession>
<dbReference type="OrthoDB" id="3618129at2"/>
<gene>
    <name evidence="1" type="ORF">EWH70_15460</name>
</gene>
<protein>
    <recommendedName>
        <fullName evidence="3">Peptidase C39-like domain-containing protein</fullName>
    </recommendedName>
</protein>
<keyword evidence="2" id="KW-1185">Reference proteome</keyword>
<dbReference type="AlphaFoldDB" id="A0A4Q7J7U9"/>
<dbReference type="EMBL" id="SFCC01000007">
    <property type="protein sequence ID" value="RZQ63267.1"/>
    <property type="molecule type" value="Genomic_DNA"/>
</dbReference>
<comment type="caution">
    <text evidence="1">The sequence shown here is derived from an EMBL/GenBank/DDBJ whole genome shotgun (WGS) entry which is preliminary data.</text>
</comment>
<reference evidence="1 2" key="1">
    <citation type="submission" date="2019-02" db="EMBL/GenBank/DDBJ databases">
        <title>Draft genome sequence of Amycolatopsis sp. 8-3EHSu isolated from roots of Suaeda maritima.</title>
        <authorList>
            <person name="Duangmal K."/>
            <person name="Chantavorakit T."/>
        </authorList>
    </citation>
    <scope>NUCLEOTIDE SEQUENCE [LARGE SCALE GENOMIC DNA]</scope>
    <source>
        <strain evidence="1 2">8-3EHSu</strain>
    </source>
</reference>
<evidence type="ECO:0000313" key="1">
    <source>
        <dbReference type="EMBL" id="RZQ63267.1"/>
    </source>
</evidence>
<organism evidence="1 2">
    <name type="scientific">Amycolatopsis suaedae</name>
    <dbReference type="NCBI Taxonomy" id="2510978"/>
    <lineage>
        <taxon>Bacteria</taxon>
        <taxon>Bacillati</taxon>
        <taxon>Actinomycetota</taxon>
        <taxon>Actinomycetes</taxon>
        <taxon>Pseudonocardiales</taxon>
        <taxon>Pseudonocardiaceae</taxon>
        <taxon>Amycolatopsis</taxon>
    </lineage>
</organism>